<feature type="transmembrane region" description="Helical" evidence="5">
    <location>
        <begin position="254"/>
        <end position="273"/>
    </location>
</feature>
<dbReference type="InterPro" id="IPR051533">
    <property type="entry name" value="WaaL-like"/>
</dbReference>
<dbReference type="EMBL" id="BAABFL010000085">
    <property type="protein sequence ID" value="GAA4648637.1"/>
    <property type="molecule type" value="Genomic_DNA"/>
</dbReference>
<keyword evidence="7" id="KW-0436">Ligase</keyword>
<feature type="transmembrane region" description="Helical" evidence="5">
    <location>
        <begin position="455"/>
        <end position="472"/>
    </location>
</feature>
<feature type="transmembrane region" description="Helical" evidence="5">
    <location>
        <begin position="305"/>
        <end position="325"/>
    </location>
</feature>
<evidence type="ECO:0000256" key="3">
    <source>
        <dbReference type="ARBA" id="ARBA00022989"/>
    </source>
</evidence>
<gene>
    <name evidence="7" type="ORF">GCM10023116_09070</name>
</gene>
<dbReference type="InterPro" id="IPR007016">
    <property type="entry name" value="O-antigen_ligase-rel_domated"/>
</dbReference>
<reference evidence="8" key="1">
    <citation type="journal article" date="2019" name="Int. J. Syst. Evol. Microbiol.">
        <title>The Global Catalogue of Microorganisms (GCM) 10K type strain sequencing project: providing services to taxonomists for standard genome sequencing and annotation.</title>
        <authorList>
            <consortium name="The Broad Institute Genomics Platform"/>
            <consortium name="The Broad Institute Genome Sequencing Center for Infectious Disease"/>
            <person name="Wu L."/>
            <person name="Ma J."/>
        </authorList>
    </citation>
    <scope>NUCLEOTIDE SEQUENCE [LARGE SCALE GENOMIC DNA]</scope>
    <source>
        <strain evidence="8">JCM 17805</strain>
    </source>
</reference>
<name>A0ABP8UYE9_9GAMM</name>
<evidence type="ECO:0000313" key="8">
    <source>
        <dbReference type="Proteomes" id="UP001500604"/>
    </source>
</evidence>
<keyword evidence="3 5" id="KW-1133">Transmembrane helix</keyword>
<feature type="transmembrane region" description="Helical" evidence="5">
    <location>
        <begin position="167"/>
        <end position="196"/>
    </location>
</feature>
<proteinExistence type="predicted"/>
<dbReference type="Proteomes" id="UP001500604">
    <property type="component" value="Unassembled WGS sequence"/>
</dbReference>
<keyword evidence="2 5" id="KW-0812">Transmembrane</keyword>
<evidence type="ECO:0000256" key="2">
    <source>
        <dbReference type="ARBA" id="ARBA00022692"/>
    </source>
</evidence>
<feature type="transmembrane region" description="Helical" evidence="5">
    <location>
        <begin position="43"/>
        <end position="68"/>
    </location>
</feature>
<feature type="transmembrane region" description="Helical" evidence="5">
    <location>
        <begin position="279"/>
        <end position="298"/>
    </location>
</feature>
<feature type="transmembrane region" description="Helical" evidence="5">
    <location>
        <begin position="216"/>
        <end position="233"/>
    </location>
</feature>
<feature type="transmembrane region" description="Helical" evidence="5">
    <location>
        <begin position="80"/>
        <end position="102"/>
    </location>
</feature>
<dbReference type="RefSeq" id="WP_345194319.1">
    <property type="nucleotide sequence ID" value="NZ_BAABFL010000085.1"/>
</dbReference>
<accession>A0ABP8UYE9</accession>
<evidence type="ECO:0000256" key="4">
    <source>
        <dbReference type="ARBA" id="ARBA00023136"/>
    </source>
</evidence>
<keyword evidence="4 5" id="KW-0472">Membrane</keyword>
<evidence type="ECO:0000256" key="5">
    <source>
        <dbReference type="SAM" id="Phobius"/>
    </source>
</evidence>
<keyword evidence="8" id="KW-1185">Reference proteome</keyword>
<dbReference type="Pfam" id="PF04932">
    <property type="entry name" value="Wzy_C"/>
    <property type="match status" value="1"/>
</dbReference>
<evidence type="ECO:0000256" key="1">
    <source>
        <dbReference type="ARBA" id="ARBA00004141"/>
    </source>
</evidence>
<dbReference type="PANTHER" id="PTHR37422">
    <property type="entry name" value="TEICHURONIC ACID BIOSYNTHESIS PROTEIN TUAE"/>
    <property type="match status" value="1"/>
</dbReference>
<feature type="domain" description="O-antigen ligase-related" evidence="6">
    <location>
        <begin position="264"/>
        <end position="406"/>
    </location>
</feature>
<dbReference type="GO" id="GO:0016874">
    <property type="term" value="F:ligase activity"/>
    <property type="evidence" value="ECO:0007669"/>
    <property type="project" value="UniProtKB-KW"/>
</dbReference>
<evidence type="ECO:0000313" key="7">
    <source>
        <dbReference type="EMBL" id="GAA4648637.1"/>
    </source>
</evidence>
<protein>
    <submittedName>
        <fullName evidence="7">O-antigen ligase</fullName>
    </submittedName>
</protein>
<organism evidence="7 8">
    <name type="scientific">Kistimonas scapharcae</name>
    <dbReference type="NCBI Taxonomy" id="1036133"/>
    <lineage>
        <taxon>Bacteria</taxon>
        <taxon>Pseudomonadati</taxon>
        <taxon>Pseudomonadota</taxon>
        <taxon>Gammaproteobacteria</taxon>
        <taxon>Oceanospirillales</taxon>
        <taxon>Endozoicomonadaceae</taxon>
        <taxon>Kistimonas</taxon>
    </lineage>
</organism>
<feature type="transmembrane region" description="Helical" evidence="5">
    <location>
        <begin position="398"/>
        <end position="416"/>
    </location>
</feature>
<feature type="transmembrane region" description="Helical" evidence="5">
    <location>
        <begin position="428"/>
        <end position="449"/>
    </location>
</feature>
<comment type="subcellular location">
    <subcellularLocation>
        <location evidence="1">Membrane</location>
        <topology evidence="1">Multi-pass membrane protein</topology>
    </subcellularLocation>
</comment>
<dbReference type="PANTHER" id="PTHR37422:SF13">
    <property type="entry name" value="LIPOPOLYSACCHARIDE BIOSYNTHESIS PROTEIN PA4999-RELATED"/>
    <property type="match status" value="1"/>
</dbReference>
<evidence type="ECO:0000259" key="6">
    <source>
        <dbReference type="Pfam" id="PF04932"/>
    </source>
</evidence>
<feature type="transmembrane region" description="Helical" evidence="5">
    <location>
        <begin position="21"/>
        <end position="37"/>
    </location>
</feature>
<comment type="caution">
    <text evidence="7">The sequence shown here is derived from an EMBL/GenBank/DDBJ whole genome shotgun (WGS) entry which is preliminary data.</text>
</comment>
<feature type="transmembrane region" description="Helical" evidence="5">
    <location>
        <begin position="140"/>
        <end position="160"/>
    </location>
</feature>
<sequence>MIGAANSWWQTLMTDTRYSRFLFYCLLLILLWLPLPFGSKPEWAMGLFQLLIGLLAGLWLVGLAFGKVALTDGFNRGRPVLLALSLVTVWLLVQSIPLPAGWVSQLSPVAYDAHARTASALGVWLPPDIPLSLDAFATRVHALLTLAYTLLFALTLLLVTDQHCMKWLAWAIVTGGAFQAFYGVISTLSGLEWGFFMPKEAGRGVATGTFVNRNSFAGHLEMTLAIGIGLLISQLQEHRARDRLEWLRNTLKTLMSSKVLLRAILAAMVIGLVMSRSRMGNTAFFSSLLVTGCLYAICRKKLSRGMIVLFLSIIVIDTVIVSQWFGLEKVVERIEQTRMDKELRADVNPVSLEIIGDFALTGSGAGTFYTTLPAYHDGTWCGFFDLAHNDYLQFPLEFGIPAFLLLAFSLVFGLWQAVRAMQERRNRLYIGMGFGSAMGVVALLIHSAVDFNLQIPANAGLFVVLLAIGVLARHLPTRMNGGGGAVRHR</sequence>